<evidence type="ECO:0000256" key="1">
    <source>
        <dbReference type="SAM" id="Phobius"/>
    </source>
</evidence>
<keyword evidence="3" id="KW-1185">Reference proteome</keyword>
<dbReference type="InterPro" id="IPR015943">
    <property type="entry name" value="WD40/YVTN_repeat-like_dom_sf"/>
</dbReference>
<dbReference type="OrthoDB" id="3405865at2"/>
<reference evidence="2 3" key="1">
    <citation type="submission" date="2016-10" db="EMBL/GenBank/DDBJ databases">
        <authorList>
            <person name="de Groot N.N."/>
        </authorList>
    </citation>
    <scope>NUCLEOTIDE SEQUENCE [LARGE SCALE GENOMIC DNA]</scope>
    <source>
        <strain evidence="2 3">DSM 43019</strain>
    </source>
</reference>
<dbReference type="SUPFAM" id="SSF50969">
    <property type="entry name" value="YVTN repeat-like/Quinoprotein amine dehydrogenase"/>
    <property type="match status" value="1"/>
</dbReference>
<dbReference type="STRING" id="35752.SAMN05421541_11330"/>
<accession>A0A1I2JNE4</accession>
<sequence length="378" mass="39765">MERIPQDLAEMVRAAARSAPGYPGDLADVHRRAGRRRNRQAAVSAAAVLVVLAGGGAGVAAWRAPAAPPELPAATAEPAPTVDPVATPPAQALILDDAAGRYHVPGGAEVEIGRDRQAGELRPDGVLVGHPVVGAPNWTKVVPLPDGGIVAFSSYDTKSAVDRSDRPDAAGLEYRLVVTGPDGRARIQRDIRRRNEQVTLLTADATTAYLWRPAGLFAHDLATGTERTVVKEPMINLGKVFGGLRHSDLSAGRLAMASTDDECLPLVIDVATGRPVSRIPLGKSDCFAVNRIRLSPDGTMLAVAYQYKSTGRTLPAAVALIRLSDGAVMARRDRIGMVDGVSLAVSLAWQDDHTLRGAEYPVAAGGVSEVNGFILTAR</sequence>
<dbReference type="Proteomes" id="UP000199645">
    <property type="component" value="Unassembled WGS sequence"/>
</dbReference>
<dbReference type="EMBL" id="FONV01000013">
    <property type="protein sequence ID" value="SFF55450.1"/>
    <property type="molecule type" value="Genomic_DNA"/>
</dbReference>
<keyword evidence="1" id="KW-1133">Transmembrane helix</keyword>
<organism evidence="2 3">
    <name type="scientific">Actinoplanes philippinensis</name>
    <dbReference type="NCBI Taxonomy" id="35752"/>
    <lineage>
        <taxon>Bacteria</taxon>
        <taxon>Bacillati</taxon>
        <taxon>Actinomycetota</taxon>
        <taxon>Actinomycetes</taxon>
        <taxon>Micromonosporales</taxon>
        <taxon>Micromonosporaceae</taxon>
        <taxon>Actinoplanes</taxon>
    </lineage>
</organism>
<keyword evidence="1" id="KW-0472">Membrane</keyword>
<name>A0A1I2JNE4_9ACTN</name>
<dbReference type="RefSeq" id="WP_093619732.1">
    <property type="nucleotide sequence ID" value="NZ_BOMT01000072.1"/>
</dbReference>
<evidence type="ECO:0008006" key="4">
    <source>
        <dbReference type="Google" id="ProtNLM"/>
    </source>
</evidence>
<keyword evidence="1" id="KW-0812">Transmembrane</keyword>
<dbReference type="AlphaFoldDB" id="A0A1I2JNE4"/>
<dbReference type="InterPro" id="IPR011044">
    <property type="entry name" value="Quino_amine_DH_bsu"/>
</dbReference>
<evidence type="ECO:0000313" key="2">
    <source>
        <dbReference type="EMBL" id="SFF55450.1"/>
    </source>
</evidence>
<dbReference type="Gene3D" id="2.130.10.10">
    <property type="entry name" value="YVTN repeat-like/Quinoprotein amine dehydrogenase"/>
    <property type="match status" value="1"/>
</dbReference>
<proteinExistence type="predicted"/>
<protein>
    <recommendedName>
        <fullName evidence="4">WD40-like Beta Propeller Repeat</fullName>
    </recommendedName>
</protein>
<gene>
    <name evidence="2" type="ORF">SAMN05421541_11330</name>
</gene>
<feature type="transmembrane region" description="Helical" evidence="1">
    <location>
        <begin position="41"/>
        <end position="62"/>
    </location>
</feature>
<evidence type="ECO:0000313" key="3">
    <source>
        <dbReference type="Proteomes" id="UP000199645"/>
    </source>
</evidence>